<evidence type="ECO:0000313" key="1">
    <source>
        <dbReference type="EMBL" id="KAG0500004.1"/>
    </source>
</evidence>
<evidence type="ECO:0000313" key="2">
    <source>
        <dbReference type="Proteomes" id="UP000639772"/>
    </source>
</evidence>
<reference evidence="1 2" key="1">
    <citation type="journal article" date="2020" name="Nat. Food">
        <title>A phased Vanilla planifolia genome enables genetic improvement of flavour and production.</title>
        <authorList>
            <person name="Hasing T."/>
            <person name="Tang H."/>
            <person name="Brym M."/>
            <person name="Khazi F."/>
            <person name="Huang T."/>
            <person name="Chambers A.H."/>
        </authorList>
    </citation>
    <scope>NUCLEOTIDE SEQUENCE [LARGE SCALE GENOMIC DNA]</scope>
    <source>
        <tissue evidence="1">Leaf</tissue>
    </source>
</reference>
<protein>
    <submittedName>
        <fullName evidence="1">Uncharacterized protein</fullName>
    </submittedName>
</protein>
<dbReference type="OrthoDB" id="1663137at2759"/>
<gene>
    <name evidence="1" type="ORF">HPP92_000076</name>
</gene>
<dbReference type="EMBL" id="JADCNM010000001">
    <property type="protein sequence ID" value="KAG0500004.1"/>
    <property type="molecule type" value="Genomic_DNA"/>
</dbReference>
<organism evidence="1 2">
    <name type="scientific">Vanilla planifolia</name>
    <name type="common">Vanilla</name>
    <dbReference type="NCBI Taxonomy" id="51239"/>
    <lineage>
        <taxon>Eukaryota</taxon>
        <taxon>Viridiplantae</taxon>
        <taxon>Streptophyta</taxon>
        <taxon>Embryophyta</taxon>
        <taxon>Tracheophyta</taxon>
        <taxon>Spermatophyta</taxon>
        <taxon>Magnoliopsida</taxon>
        <taxon>Liliopsida</taxon>
        <taxon>Asparagales</taxon>
        <taxon>Orchidaceae</taxon>
        <taxon>Vanilloideae</taxon>
        <taxon>Vanilleae</taxon>
        <taxon>Vanilla</taxon>
    </lineage>
</organism>
<dbReference type="Proteomes" id="UP000639772">
    <property type="component" value="Chromosome 1"/>
</dbReference>
<accession>A0A835VGN5</accession>
<dbReference type="AlphaFoldDB" id="A0A835VGN5"/>
<comment type="caution">
    <text evidence="1">The sequence shown here is derived from an EMBL/GenBank/DDBJ whole genome shotgun (WGS) entry which is preliminary data.</text>
</comment>
<sequence length="58" mass="6928">MVFKEVKMKIPHHLQDMRKYKGSLISADLPRGFQPNVSLNKYYRITFYTYDPVVGYKD</sequence>
<name>A0A835VGN5_VANPL</name>
<proteinExistence type="predicted"/>